<evidence type="ECO:0000259" key="1">
    <source>
        <dbReference type="PROSITE" id="PS50930"/>
    </source>
</evidence>
<dbReference type="Proteomes" id="UP001321741">
    <property type="component" value="Chromosome"/>
</dbReference>
<accession>A0ABM8BI34</accession>
<organism evidence="2 3">
    <name type="scientific">Lactobacillus xylocopicola</name>
    <dbReference type="NCBI Taxonomy" id="2976676"/>
    <lineage>
        <taxon>Bacteria</taxon>
        <taxon>Bacillati</taxon>
        <taxon>Bacillota</taxon>
        <taxon>Bacilli</taxon>
        <taxon>Lactobacillales</taxon>
        <taxon>Lactobacillaceae</taxon>
        <taxon>Lactobacillus</taxon>
    </lineage>
</organism>
<dbReference type="InterPro" id="IPR046947">
    <property type="entry name" value="LytR-like"/>
</dbReference>
<dbReference type="Gene3D" id="2.40.50.1020">
    <property type="entry name" value="LytTr DNA-binding domain"/>
    <property type="match status" value="1"/>
</dbReference>
<proteinExistence type="predicted"/>
<dbReference type="SMART" id="SM00850">
    <property type="entry name" value="LytTR"/>
    <property type="match status" value="1"/>
</dbReference>
<dbReference type="Pfam" id="PF04397">
    <property type="entry name" value="LytTR"/>
    <property type="match status" value="1"/>
</dbReference>
<dbReference type="InterPro" id="IPR007492">
    <property type="entry name" value="LytTR_DNA-bd_dom"/>
</dbReference>
<dbReference type="PANTHER" id="PTHR37299">
    <property type="entry name" value="TRANSCRIPTIONAL REGULATOR-RELATED"/>
    <property type="match status" value="1"/>
</dbReference>
<sequence>MKINFHVDPALKQDEVEVDVRAVKDTETVDRLLKYLNDFGKSERILLPIKTADRIVTVKCADIVKIEVQSTSLTYSTTSGVLKSTGRLYQVLASVNDNFIQVSRHAAINLTYLEAIEVGFAGNMVASLKHNLKADVSRHYLPELERKLGL</sequence>
<reference evidence="2 3" key="1">
    <citation type="journal article" date="2023" name="Microbiol. Spectr.">
        <title>Symbiosis of Carpenter Bees with Uncharacterized Lactic Acid Bacteria Showing NAD Auxotrophy.</title>
        <authorList>
            <person name="Kawasaki S."/>
            <person name="Ozawa K."/>
            <person name="Mori T."/>
            <person name="Yamamoto A."/>
            <person name="Ito M."/>
            <person name="Ohkuma M."/>
            <person name="Sakamoto M."/>
            <person name="Matsutani M."/>
        </authorList>
    </citation>
    <scope>NUCLEOTIDE SEQUENCE [LARGE SCALE GENOMIC DNA]</scope>
    <source>
        <strain evidence="2 3">Kim32-2</strain>
    </source>
</reference>
<feature type="domain" description="HTH LytTR-type" evidence="1">
    <location>
        <begin position="47"/>
        <end position="150"/>
    </location>
</feature>
<gene>
    <name evidence="2" type="ORF">KIM322_12160</name>
</gene>
<evidence type="ECO:0000313" key="2">
    <source>
        <dbReference type="EMBL" id="BDR60955.1"/>
    </source>
</evidence>
<dbReference type="RefSeq" id="WP_317637192.1">
    <property type="nucleotide sequence ID" value="NZ_AP026803.1"/>
</dbReference>
<dbReference type="PROSITE" id="PS50930">
    <property type="entry name" value="HTH_LYTTR"/>
    <property type="match status" value="1"/>
</dbReference>
<keyword evidence="3" id="KW-1185">Reference proteome</keyword>
<dbReference type="PANTHER" id="PTHR37299:SF1">
    <property type="entry name" value="STAGE 0 SPORULATION PROTEIN A HOMOLOG"/>
    <property type="match status" value="1"/>
</dbReference>
<dbReference type="EMBL" id="AP026803">
    <property type="protein sequence ID" value="BDR60955.1"/>
    <property type="molecule type" value="Genomic_DNA"/>
</dbReference>
<evidence type="ECO:0000313" key="3">
    <source>
        <dbReference type="Proteomes" id="UP001321741"/>
    </source>
</evidence>
<protein>
    <submittedName>
        <fullName evidence="2">LytTR family transcriptional regulator</fullName>
    </submittedName>
</protein>
<name>A0ABM8BI34_9LACO</name>